<dbReference type="OrthoDB" id="9133206at2"/>
<accession>A0A1X7FBJ4</accession>
<dbReference type="AlphaFoldDB" id="A0A1X7FBJ4"/>
<gene>
    <name evidence="1" type="ORF">SAMN06295900_108158</name>
</gene>
<proteinExistence type="predicted"/>
<organism evidence="1 2">
    <name type="scientific">Trinickia caryophylli</name>
    <name type="common">Paraburkholderia caryophylli</name>
    <dbReference type="NCBI Taxonomy" id="28094"/>
    <lineage>
        <taxon>Bacteria</taxon>
        <taxon>Pseudomonadati</taxon>
        <taxon>Pseudomonadota</taxon>
        <taxon>Betaproteobacteria</taxon>
        <taxon>Burkholderiales</taxon>
        <taxon>Burkholderiaceae</taxon>
        <taxon>Trinickia</taxon>
    </lineage>
</organism>
<reference evidence="2" key="1">
    <citation type="submission" date="2017-04" db="EMBL/GenBank/DDBJ databases">
        <authorList>
            <person name="Varghese N."/>
            <person name="Submissions S."/>
        </authorList>
    </citation>
    <scope>NUCLEOTIDE SEQUENCE [LARGE SCALE GENOMIC DNA]</scope>
    <source>
        <strain evidence="2">Ballard 720</strain>
    </source>
</reference>
<keyword evidence="2" id="KW-1185">Reference proteome</keyword>
<dbReference type="GeneID" id="95550323"/>
<dbReference type="RefSeq" id="WP_085228495.1">
    <property type="nucleotide sequence ID" value="NZ_BSQD01000010.1"/>
</dbReference>
<sequence>MSCYLVQKMSCGPLTEIEYFRREPTGRPSNAEKRRFTEDARRSFARLRDVSVTEVVPSRLLLVRQNPPGTKAIELE</sequence>
<evidence type="ECO:0000313" key="1">
    <source>
        <dbReference type="EMBL" id="SMF49406.1"/>
    </source>
</evidence>
<dbReference type="Proteomes" id="UP000192911">
    <property type="component" value="Unassembled WGS sequence"/>
</dbReference>
<evidence type="ECO:0000313" key="2">
    <source>
        <dbReference type="Proteomes" id="UP000192911"/>
    </source>
</evidence>
<protein>
    <submittedName>
        <fullName evidence="1">Uncharacterized protein</fullName>
    </submittedName>
</protein>
<dbReference type="EMBL" id="FXAH01000008">
    <property type="protein sequence ID" value="SMF49406.1"/>
    <property type="molecule type" value="Genomic_DNA"/>
</dbReference>
<name>A0A1X7FBJ4_TRICW</name>